<organism evidence="1 4">
    <name type="scientific">Acinetobacter wanghuae</name>
    <dbReference type="NCBI Taxonomy" id="2662362"/>
    <lineage>
        <taxon>Bacteria</taxon>
        <taxon>Pseudomonadati</taxon>
        <taxon>Pseudomonadota</taxon>
        <taxon>Gammaproteobacteria</taxon>
        <taxon>Moraxellales</taxon>
        <taxon>Moraxellaceae</taxon>
        <taxon>Acinetobacter</taxon>
    </lineage>
</organism>
<evidence type="ECO:0008006" key="5">
    <source>
        <dbReference type="Google" id="ProtNLM"/>
    </source>
</evidence>
<dbReference type="RefSeq" id="WP_153371891.1">
    <property type="nucleotide sequence ID" value="NZ_CP045650.1"/>
</dbReference>
<reference evidence="3 4" key="1">
    <citation type="submission" date="2019-10" db="EMBL/GenBank/DDBJ databases">
        <authorList>
            <person name="Dong K."/>
        </authorList>
    </citation>
    <scope>NUCLEOTIDE SEQUENCE [LARGE SCALE GENOMIC DNA]</scope>
    <source>
        <strain evidence="3">dk386</strain>
        <strain evidence="2">Dk386</strain>
        <strain evidence="1">Dk771</strain>
        <strain evidence="4">dk771</strain>
    </source>
</reference>
<evidence type="ECO:0000313" key="2">
    <source>
        <dbReference type="EMBL" id="QGA11499.1"/>
    </source>
</evidence>
<name>A0A5Q0P314_9GAMM</name>
<sequence length="210" mass="24307">MSIKKNISSSALQTTENITDEMLFKAANTFFEDAIKSIPFASLITSSIETYTQFRVLKEQKQLLAFIQEAETTDVGFIENFFKDKNNTELGLEILGILDQTYLEHQARMIGRITLLLKNGDISKNQFDQYTYIVSHLNNHLISLIEHLYLVETNKEDPEFKYDVKNPNMELVSFGFLIQVPSQLYPGGTQVAQFKKTDHFNYFYDNIFKD</sequence>
<gene>
    <name evidence="2" type="ORF">GFH30_08885</name>
    <name evidence="1" type="ORF">GHJ48_05165</name>
</gene>
<dbReference type="Proteomes" id="UP000480556">
    <property type="component" value="Unassembled WGS sequence"/>
</dbReference>
<dbReference type="Proteomes" id="UP000327478">
    <property type="component" value="Chromosome"/>
</dbReference>
<dbReference type="AlphaFoldDB" id="A0A5Q0P314"/>
<proteinExistence type="predicted"/>
<dbReference type="EMBL" id="WITK01000005">
    <property type="protein sequence ID" value="MQW91788.1"/>
    <property type="molecule type" value="Genomic_DNA"/>
</dbReference>
<dbReference type="EMBL" id="CP045650">
    <property type="protein sequence ID" value="QGA11499.1"/>
    <property type="molecule type" value="Genomic_DNA"/>
</dbReference>
<keyword evidence="3" id="KW-1185">Reference proteome</keyword>
<evidence type="ECO:0000313" key="1">
    <source>
        <dbReference type="EMBL" id="MQW91788.1"/>
    </source>
</evidence>
<evidence type="ECO:0000313" key="4">
    <source>
        <dbReference type="Proteomes" id="UP000480556"/>
    </source>
</evidence>
<evidence type="ECO:0000313" key="3">
    <source>
        <dbReference type="Proteomes" id="UP000327478"/>
    </source>
</evidence>
<protein>
    <recommendedName>
        <fullName evidence="5">DUF4393 domain-containing protein</fullName>
    </recommendedName>
</protein>
<accession>A0A5Q0P314</accession>